<dbReference type="InterPro" id="IPR009057">
    <property type="entry name" value="Homeodomain-like_sf"/>
</dbReference>
<evidence type="ECO:0000313" key="2">
    <source>
        <dbReference type="Proteomes" id="UP000789375"/>
    </source>
</evidence>
<gene>
    <name evidence="1" type="ORF">FMOSSE_LOCUS12426</name>
</gene>
<sequence>MDILREKERWLSITTEEQGNIKKFCNPKWPQLKSALSFWVNNALMSNQNIDGHILKMKAQFFANNLHIDDFNQSNASAPSAESLENDRIILQQLLRPYRPEDIWNANETDLFWKMEPSQTLARSKVAEHKK</sequence>
<proteinExistence type="predicted"/>
<keyword evidence="2" id="KW-1185">Reference proteome</keyword>
<organism evidence="1 2">
    <name type="scientific">Funneliformis mosseae</name>
    <name type="common">Endomycorrhizal fungus</name>
    <name type="synonym">Glomus mosseae</name>
    <dbReference type="NCBI Taxonomy" id="27381"/>
    <lineage>
        <taxon>Eukaryota</taxon>
        <taxon>Fungi</taxon>
        <taxon>Fungi incertae sedis</taxon>
        <taxon>Mucoromycota</taxon>
        <taxon>Glomeromycotina</taxon>
        <taxon>Glomeromycetes</taxon>
        <taxon>Glomerales</taxon>
        <taxon>Glomeraceae</taxon>
        <taxon>Funneliformis</taxon>
    </lineage>
</organism>
<dbReference type="Proteomes" id="UP000789375">
    <property type="component" value="Unassembled WGS sequence"/>
</dbReference>
<dbReference type="EMBL" id="CAJVPP010005898">
    <property type="protein sequence ID" value="CAG8671338.1"/>
    <property type="molecule type" value="Genomic_DNA"/>
</dbReference>
<dbReference type="SUPFAM" id="SSF46689">
    <property type="entry name" value="Homeodomain-like"/>
    <property type="match status" value="1"/>
</dbReference>
<evidence type="ECO:0000313" key="1">
    <source>
        <dbReference type="EMBL" id="CAG8671338.1"/>
    </source>
</evidence>
<dbReference type="Gene3D" id="1.10.10.60">
    <property type="entry name" value="Homeodomain-like"/>
    <property type="match status" value="1"/>
</dbReference>
<protein>
    <submittedName>
        <fullName evidence="1">13138_t:CDS:1</fullName>
    </submittedName>
</protein>
<name>A0A9N9EB45_FUNMO</name>
<reference evidence="1" key="1">
    <citation type="submission" date="2021-06" db="EMBL/GenBank/DDBJ databases">
        <authorList>
            <person name="Kallberg Y."/>
            <person name="Tangrot J."/>
            <person name="Rosling A."/>
        </authorList>
    </citation>
    <scope>NUCLEOTIDE SEQUENCE</scope>
    <source>
        <strain evidence="1">87-6 pot B 2015</strain>
    </source>
</reference>
<dbReference type="AlphaFoldDB" id="A0A9N9EB45"/>
<accession>A0A9N9EB45</accession>
<comment type="caution">
    <text evidence="1">The sequence shown here is derived from an EMBL/GenBank/DDBJ whole genome shotgun (WGS) entry which is preliminary data.</text>
</comment>